<evidence type="ECO:0000256" key="5">
    <source>
        <dbReference type="ARBA" id="ARBA00022989"/>
    </source>
</evidence>
<dbReference type="PANTHER" id="PTHR31645:SF3">
    <property type="entry name" value="OLIGOPEPTIDE TRANSPORTER"/>
    <property type="match status" value="1"/>
</dbReference>
<keyword evidence="6 8" id="KW-0472">Membrane</keyword>
<dbReference type="AlphaFoldDB" id="A0A066V4D1"/>
<dbReference type="Proteomes" id="UP000027361">
    <property type="component" value="Unassembled WGS sequence"/>
</dbReference>
<evidence type="ECO:0000313" key="10">
    <source>
        <dbReference type="Proteomes" id="UP000027361"/>
    </source>
</evidence>
<accession>A0A066V4D1</accession>
<evidence type="ECO:0000313" key="9">
    <source>
        <dbReference type="EMBL" id="KDN36291.1"/>
    </source>
</evidence>
<evidence type="ECO:0000256" key="3">
    <source>
        <dbReference type="ARBA" id="ARBA00022448"/>
    </source>
</evidence>
<feature type="compositionally biased region" description="Basic and acidic residues" evidence="7">
    <location>
        <begin position="18"/>
        <end position="27"/>
    </location>
</feature>
<feature type="transmembrane region" description="Helical" evidence="8">
    <location>
        <begin position="263"/>
        <end position="284"/>
    </location>
</feature>
<evidence type="ECO:0000256" key="2">
    <source>
        <dbReference type="ARBA" id="ARBA00008807"/>
    </source>
</evidence>
<feature type="transmembrane region" description="Helical" evidence="8">
    <location>
        <begin position="227"/>
        <end position="251"/>
    </location>
</feature>
<reference evidence="9 10" key="1">
    <citation type="submission" date="2014-05" db="EMBL/GenBank/DDBJ databases">
        <title>Draft genome sequence of a rare smut relative, Tilletiaria anomala UBC 951.</title>
        <authorList>
            <consortium name="DOE Joint Genome Institute"/>
            <person name="Toome M."/>
            <person name="Kuo A."/>
            <person name="Henrissat B."/>
            <person name="Lipzen A."/>
            <person name="Tritt A."/>
            <person name="Yoshinaga Y."/>
            <person name="Zane M."/>
            <person name="Barry K."/>
            <person name="Grigoriev I.V."/>
            <person name="Spatafora J.W."/>
            <person name="Aimea M.C."/>
        </authorList>
    </citation>
    <scope>NUCLEOTIDE SEQUENCE [LARGE SCALE GENOMIC DNA]</scope>
    <source>
        <strain evidence="9 10">UBC 951</strain>
    </source>
</reference>
<feature type="transmembrane region" description="Helical" evidence="8">
    <location>
        <begin position="532"/>
        <end position="552"/>
    </location>
</feature>
<feature type="transmembrane region" description="Helical" evidence="8">
    <location>
        <begin position="392"/>
        <end position="410"/>
    </location>
</feature>
<dbReference type="NCBIfam" id="TIGR00728">
    <property type="entry name" value="OPT_sfam"/>
    <property type="match status" value="1"/>
</dbReference>
<evidence type="ECO:0000256" key="6">
    <source>
        <dbReference type="ARBA" id="ARBA00023136"/>
    </source>
</evidence>
<dbReference type="EMBL" id="JMSN01000174">
    <property type="protein sequence ID" value="KDN36291.1"/>
    <property type="molecule type" value="Genomic_DNA"/>
</dbReference>
<dbReference type="STRING" id="1037660.A0A066V4D1"/>
<evidence type="ECO:0000256" key="8">
    <source>
        <dbReference type="SAM" id="Phobius"/>
    </source>
</evidence>
<protein>
    <submittedName>
        <fullName evidence="9">OPT-domain-containing protein</fullName>
    </submittedName>
</protein>
<dbReference type="PANTHER" id="PTHR31645">
    <property type="entry name" value="OLIGOPEPTIDE TRANSPORTER YGL114W-RELATED"/>
    <property type="match status" value="1"/>
</dbReference>
<feature type="compositionally biased region" description="Low complexity" evidence="7">
    <location>
        <begin position="28"/>
        <end position="39"/>
    </location>
</feature>
<organism evidence="9 10">
    <name type="scientific">Tilletiaria anomala (strain ATCC 24038 / CBS 436.72 / UBC 951)</name>
    <dbReference type="NCBI Taxonomy" id="1037660"/>
    <lineage>
        <taxon>Eukaryota</taxon>
        <taxon>Fungi</taxon>
        <taxon>Dikarya</taxon>
        <taxon>Basidiomycota</taxon>
        <taxon>Ustilaginomycotina</taxon>
        <taxon>Exobasidiomycetes</taxon>
        <taxon>Georgefischeriales</taxon>
        <taxon>Tilletiariaceae</taxon>
        <taxon>Tilletiaria</taxon>
    </lineage>
</organism>
<dbReference type="InParanoid" id="A0A066V4D1"/>
<sequence>MASSGTNDLQPLGTADMAADRISRELQRQASLSGSASGSFGDNKKHLSDEVAAVSGVDSIPYETEKRSRSDGLIEEEDFEPYDVASGQPFAESEMPVEIGTGLTFRSLLVGTLLGLIIAASNVYLGLKTGFTFGASLFGSLIGCAILKAISRNDSFDHQKDGFIRSRIIKAISRNDSLDRQQDGSFRSRILKVISRNNKAINRNNSADRQKGGFFSFREPFGPKENVTVQSAATASGSLTGMFVAAIPAAAQLGLLNDPITDFGRLITFSLCSAYYGVFFAIPLRKFYILRQRLVFPSATATALTIRALHAPGGDAAMKKKTRCLLFAFVAAFILVVVQQYVPGILQDWHIFYWIYAWGGKSAIIVDSWGWIIELTPAFFGAGVLSGMNASWSFLFGALLSWGLIGPLTIHSGVTVGRQSEIEPLAYSFTSMRTTSPRYFLMWPGVAMMLFYSFAELAITGPAIYRSIKSLTVNVYRAARKLDKQENEDEFDPAPKSQQVQSWSWPSGWLLSCVVTILVCTLQFHMNGGNVILSILLAWIFAFIGVACESLVQIPRVTSGTTDINPLGTIAKMSQLVVGGALKAEGRTGPPAQLENLLAGSIASSAASHAVDMLGDLKTGHLIRASPRTQYYAQLIGSLFAVPFSVGMYVLFAKAYPCVINGPLFDEGKCQFSAPSVAAWRSVTVAVTTPNAIPFVSGMVAIGLGIFSAIVPFIKHFLVPQKYKVWVPNFNAVGLAFVLPQVYYPIAMAVGATFSFLWQRKNLRNWDTYAYVLAAGLVCGEGLGGVFNAVLQIAGVSGSDYGVTVGDLEVDGQPWLVASRPWDSAGGYAYVGRYDDSYSSLLSEVQASPSAYPNQALSHGAIIWDNGGAGAYTYHLYDPADPSGQLSPLKELSQFNFGAAPVMPKLVQCPHTDADSYHQRAAYQGGQIIAWYQVGQLVDHYMCPSDLMGKRNLLAPEQTFARLYLDAPFASIPVAHVDAPGTEAVPASRDSSQPQDSPTRPCHIRTARNTVAHLQALDWTRRMHMEDFAPKSRHRPHRHRSWRWRPCGCKFTHECIRLWSRPELVHITSLVQQHPDILEMLRASSAPPPEYQLGYNTGVASRQGQVGRPETPKMVHGSAWINALGGKQRQDAGLAAADWNGATQQGQAYRADAAPGTATAALDQQPYGAAAESYAANGEQMGQGKLQR</sequence>
<dbReference type="GO" id="GO:0000329">
    <property type="term" value="C:fungal-type vacuole membrane"/>
    <property type="evidence" value="ECO:0007669"/>
    <property type="project" value="TreeGrafter"/>
</dbReference>
<proteinExistence type="inferred from homology"/>
<feature type="transmembrane region" description="Helical" evidence="8">
    <location>
        <begin position="735"/>
        <end position="757"/>
    </location>
</feature>
<keyword evidence="3" id="KW-0813">Transport</keyword>
<keyword evidence="10" id="KW-1185">Reference proteome</keyword>
<feature type="transmembrane region" description="Helical" evidence="8">
    <location>
        <begin position="103"/>
        <end position="125"/>
    </location>
</feature>
<evidence type="ECO:0000256" key="4">
    <source>
        <dbReference type="ARBA" id="ARBA00022692"/>
    </source>
</evidence>
<dbReference type="RefSeq" id="XP_013240006.1">
    <property type="nucleotide sequence ID" value="XM_013384552.1"/>
</dbReference>
<comment type="subcellular location">
    <subcellularLocation>
        <location evidence="1">Membrane</location>
        <topology evidence="1">Multi-pass membrane protein</topology>
    </subcellularLocation>
</comment>
<name>A0A066V4D1_TILAU</name>
<feature type="transmembrane region" description="Helical" evidence="8">
    <location>
        <begin position="692"/>
        <end position="714"/>
    </location>
</feature>
<evidence type="ECO:0000256" key="1">
    <source>
        <dbReference type="ARBA" id="ARBA00004141"/>
    </source>
</evidence>
<comment type="caution">
    <text evidence="9">The sequence shown here is derived from an EMBL/GenBank/DDBJ whole genome shotgun (WGS) entry which is preliminary data.</text>
</comment>
<dbReference type="InterPro" id="IPR004813">
    <property type="entry name" value="OPT"/>
</dbReference>
<dbReference type="Pfam" id="PF03169">
    <property type="entry name" value="OPT"/>
    <property type="match status" value="1"/>
</dbReference>
<feature type="transmembrane region" description="Helical" evidence="8">
    <location>
        <begin position="769"/>
        <end position="791"/>
    </location>
</feature>
<dbReference type="GeneID" id="25265751"/>
<feature type="compositionally biased region" description="Polar residues" evidence="7">
    <location>
        <begin position="989"/>
        <end position="998"/>
    </location>
</feature>
<gene>
    <name evidence="9" type="ORF">K437DRAFT_265332</name>
</gene>
<feature type="transmembrane region" description="Helical" evidence="8">
    <location>
        <begin position="631"/>
        <end position="652"/>
    </location>
</feature>
<feature type="transmembrane region" description="Helical" evidence="8">
    <location>
        <begin position="131"/>
        <end position="150"/>
    </location>
</feature>
<feature type="region of interest" description="Disordered" evidence="7">
    <location>
        <begin position="982"/>
        <end position="1002"/>
    </location>
</feature>
<dbReference type="GO" id="GO:0035673">
    <property type="term" value="F:oligopeptide transmembrane transporter activity"/>
    <property type="evidence" value="ECO:0007669"/>
    <property type="project" value="InterPro"/>
</dbReference>
<feature type="transmembrane region" description="Helical" evidence="8">
    <location>
        <begin position="362"/>
        <end position="385"/>
    </location>
</feature>
<dbReference type="OrthoDB" id="77405at2759"/>
<feature type="transmembrane region" description="Helical" evidence="8">
    <location>
        <begin position="440"/>
        <end position="459"/>
    </location>
</feature>
<feature type="transmembrane region" description="Helical" evidence="8">
    <location>
        <begin position="324"/>
        <end position="342"/>
    </location>
</feature>
<dbReference type="HOGENOM" id="CLU_272162_0_0_1"/>
<keyword evidence="4 8" id="KW-0812">Transmembrane</keyword>
<evidence type="ECO:0000256" key="7">
    <source>
        <dbReference type="SAM" id="MobiDB-lite"/>
    </source>
</evidence>
<feature type="region of interest" description="Disordered" evidence="7">
    <location>
        <begin position="1"/>
        <end position="44"/>
    </location>
</feature>
<comment type="similarity">
    <text evidence="2">Belongs to the oligopeptide OPT transporter family.</text>
</comment>
<keyword evidence="5 8" id="KW-1133">Transmembrane helix</keyword>
<dbReference type="InterPro" id="IPR045035">
    <property type="entry name" value="YSL-like"/>
</dbReference>